<feature type="region of interest" description="Disordered" evidence="2">
    <location>
        <begin position="1"/>
        <end position="29"/>
    </location>
</feature>
<reference evidence="4" key="1">
    <citation type="submission" date="2021-02" db="EMBL/GenBank/DDBJ databases">
        <authorList>
            <person name="Nowell W R."/>
        </authorList>
    </citation>
    <scope>NUCLEOTIDE SEQUENCE</scope>
</reference>
<feature type="domain" description="PLAT" evidence="3">
    <location>
        <begin position="285"/>
        <end position="403"/>
    </location>
</feature>
<feature type="domain" description="PLAT" evidence="3">
    <location>
        <begin position="939"/>
        <end position="1050"/>
    </location>
</feature>
<feature type="domain" description="PLAT" evidence="3">
    <location>
        <begin position="676"/>
        <end position="798"/>
    </location>
</feature>
<feature type="domain" description="PLAT" evidence="3">
    <location>
        <begin position="795"/>
        <end position="913"/>
    </location>
</feature>
<organism evidence="4 5">
    <name type="scientific">Adineta ricciae</name>
    <name type="common">Rotifer</name>
    <dbReference type="NCBI Taxonomy" id="249248"/>
    <lineage>
        <taxon>Eukaryota</taxon>
        <taxon>Metazoa</taxon>
        <taxon>Spiralia</taxon>
        <taxon>Gnathifera</taxon>
        <taxon>Rotifera</taxon>
        <taxon>Eurotatoria</taxon>
        <taxon>Bdelloidea</taxon>
        <taxon>Adinetida</taxon>
        <taxon>Adinetidae</taxon>
        <taxon>Adineta</taxon>
    </lineage>
</organism>
<evidence type="ECO:0000259" key="3">
    <source>
        <dbReference type="PROSITE" id="PS50095"/>
    </source>
</evidence>
<feature type="domain" description="PLAT" evidence="3">
    <location>
        <begin position="536"/>
        <end position="653"/>
    </location>
</feature>
<feature type="domain" description="PLAT" evidence="3">
    <location>
        <begin position="160"/>
        <end position="273"/>
    </location>
</feature>
<dbReference type="Pfam" id="PF01477">
    <property type="entry name" value="PLAT"/>
    <property type="match status" value="8"/>
</dbReference>
<accession>A0A815LLX1</accession>
<dbReference type="SUPFAM" id="SSF49723">
    <property type="entry name" value="Lipase/lipooxygenase domain (PLAT/LH2 domain)"/>
    <property type="match status" value="8"/>
</dbReference>
<dbReference type="PANTHER" id="PTHR45901:SF3">
    <property type="entry name" value="LIPOXYGENASE HOMOLOGY DOMAIN-CONTAINING PROTEIN 1"/>
    <property type="match status" value="1"/>
</dbReference>
<feature type="region of interest" description="Disordered" evidence="2">
    <location>
        <begin position="643"/>
        <end position="668"/>
    </location>
</feature>
<feature type="region of interest" description="Disordered" evidence="2">
    <location>
        <begin position="1149"/>
        <end position="1193"/>
    </location>
</feature>
<feature type="compositionally biased region" description="Low complexity" evidence="2">
    <location>
        <begin position="643"/>
        <end position="657"/>
    </location>
</feature>
<keyword evidence="5" id="KW-1185">Reference proteome</keyword>
<dbReference type="Proteomes" id="UP000663828">
    <property type="component" value="Unassembled WGS sequence"/>
</dbReference>
<dbReference type="InterPro" id="IPR036392">
    <property type="entry name" value="PLAT/LH2_dom_sf"/>
</dbReference>
<dbReference type="Gene3D" id="2.40.180.10">
    <property type="entry name" value="Catalase core domain"/>
    <property type="match status" value="2"/>
</dbReference>
<evidence type="ECO:0000256" key="2">
    <source>
        <dbReference type="SAM" id="MobiDB-lite"/>
    </source>
</evidence>
<sequence length="1284" mass="145707">MSCCFGKNTTGKDPQKSISDQSESPANRPIIQVSKPTIPRIVYSITVKTGDFRNSGTNGPVYINIFSRDNKQTGDVLLTASDKSFLQGSTRRFQITAIDIGKPQRVIVRHEDTATGWYIDYVEISVHNFLVRFVANRWLSHSKNDRKLEAELFGSEQPAVSYDIEVETGEQQVETLDSPVYIQVYGATTATPKLFLEAKNAAFKKDSISKFNVSSNNVGEIERIVIGHEGLGTINDWHLKSVKILVSSQSKKYTVDTLLSPTLSEKRLFIELPIQEPQSPSPPPAKYLIAIQTSDVPQAVTTDSVEIIVRGSNGQIPKTLLKDHAKMKDELVFQKGNIDEFEIEHPDIGTIESVTIGFSDSQQTVAWLLESIIIQYQETIYQFQPQCWLSSRLGSNFSWITVEPGENNRYVNYKVIIVTGESGIDANAILCIFGEKDTTANLPLRTAKDGSPAKFDQDSTLEFDIKAEDVGKIKKINIGHDGNDSKQEWFLKSIHIEKKDEQYSFQANRWLSVEKDDQKTYIDLVPDEPKSKKDQAKYLITIVTGSGKDAGTDSGVFMVVEGDKDRTERFQLVNTKRGEKALFESGTTNEFEMELDDVGNIHRIMIEHDGQGDHPQWHLESVQIQKGSDQYNFIAKQTLNQTTPLLSLTPTPTKSTPSPEPIEQKSSRSMTPIKEMTYKVSIQTSTTQKDEIKDLANVYLTLYGEGDQTERLYLNDSTETFTIKPGERNDFQFKTTDVGKISKIVIGHNDSEKQFTWHIDHVIINGNITFNAEQTVGPNSELELRPSTIPKKTEITYEVLLRTGAYHQEGSASNIYLTIFGKNGQTTKFALNKTTRKTRRKSFKTDDEIEFEFKAHDVGKISKIILSQNPHEEGIQWHIDRLTIIHNNEKTTFHIQRKNMKTTEIELIPLANPKQTESPRRTVKIIDPISKTAAKMKEIDYHIVIETGEQGTDTPVSLKVHGEKGSADIPLKGKDDKTSFPSKSINEFTSSEKDVGKIYYITFALAVKSEDVVWHLKKVQLKKGSEEYNFDANVRLDRNDNKANLYPADAVNGRPGDDYVQSELRRLRENLRCESSKLHRPQHKPHEPFVFNDLRPYFDTSSVERAIYSHVNIPPGYYTRVTALRIVEPWEAYGMDYGVNYEYLRHRKTRSLSGKPPPPKPDNSTDRKQGSTHLPPYPRVDMRKPAEYSGPLTVNDIPKIRNLVRTRYTSQADSQREKDYQRTHNDLYRMQLDNVDAYHKSNRDNMLRVYHSYLENTPGSKKALRELCDQLSPKNGKSDVKSAA</sequence>
<evidence type="ECO:0000313" key="4">
    <source>
        <dbReference type="EMBL" id="CAF1411164.1"/>
    </source>
</evidence>
<feature type="compositionally biased region" description="Polar residues" evidence="2">
    <location>
        <begin position="7"/>
        <end position="25"/>
    </location>
</feature>
<feature type="domain" description="PLAT" evidence="3">
    <location>
        <begin position="411"/>
        <end position="525"/>
    </location>
</feature>
<feature type="domain" description="PLAT" evidence="3">
    <location>
        <begin position="41"/>
        <end position="153"/>
    </location>
</feature>
<name>A0A815LLX1_ADIRI</name>
<evidence type="ECO:0000256" key="1">
    <source>
        <dbReference type="PROSITE-ProRule" id="PRU00152"/>
    </source>
</evidence>
<dbReference type="EMBL" id="CAJNOR010003412">
    <property type="protein sequence ID" value="CAF1411164.1"/>
    <property type="molecule type" value="Genomic_DNA"/>
</dbReference>
<dbReference type="InterPro" id="IPR001024">
    <property type="entry name" value="PLAT/LH2_dom"/>
</dbReference>
<dbReference type="Gene3D" id="2.60.60.20">
    <property type="entry name" value="PLAT/LH2 domain"/>
    <property type="match status" value="6"/>
</dbReference>
<comment type="caution">
    <text evidence="4">The sequence shown here is derived from an EMBL/GenBank/DDBJ whole genome shotgun (WGS) entry which is preliminary data.</text>
</comment>
<protein>
    <recommendedName>
        <fullName evidence="3">PLAT domain-containing protein</fullName>
    </recommendedName>
</protein>
<comment type="caution">
    <text evidence="1">Lacks conserved residue(s) required for the propagation of feature annotation.</text>
</comment>
<dbReference type="PANTHER" id="PTHR45901">
    <property type="entry name" value="PROTEIN CBG12474"/>
    <property type="match status" value="1"/>
</dbReference>
<proteinExistence type="predicted"/>
<dbReference type="PROSITE" id="PS50095">
    <property type="entry name" value="PLAT"/>
    <property type="match status" value="8"/>
</dbReference>
<evidence type="ECO:0000313" key="5">
    <source>
        <dbReference type="Proteomes" id="UP000663828"/>
    </source>
</evidence>
<gene>
    <name evidence="4" type="ORF">XAT740_LOCUS34681</name>
</gene>
<dbReference type="SMART" id="SM00308">
    <property type="entry name" value="LH2"/>
    <property type="match status" value="4"/>
</dbReference>
<dbReference type="InterPro" id="IPR052970">
    <property type="entry name" value="Inner_ear_hair_cell_LOXHD"/>
</dbReference>